<name>A0A7C9BK84_9BACT</name>
<accession>A0A7C9BK84</accession>
<reference evidence="2 3" key="1">
    <citation type="submission" date="2019-10" db="EMBL/GenBank/DDBJ databases">
        <title>Draft Genome Sequence of Cytophagaceae sp. SJW1-29.</title>
        <authorList>
            <person name="Choi A."/>
        </authorList>
    </citation>
    <scope>NUCLEOTIDE SEQUENCE [LARGE SCALE GENOMIC DNA]</scope>
    <source>
        <strain evidence="2 3">SJW1-29</strain>
    </source>
</reference>
<evidence type="ECO:0000256" key="1">
    <source>
        <dbReference type="SAM" id="Phobius"/>
    </source>
</evidence>
<feature type="transmembrane region" description="Helical" evidence="1">
    <location>
        <begin position="35"/>
        <end position="68"/>
    </location>
</feature>
<dbReference type="EMBL" id="WHLY01000002">
    <property type="protein sequence ID" value="MPR36114.1"/>
    <property type="molecule type" value="Genomic_DNA"/>
</dbReference>
<protein>
    <recommendedName>
        <fullName evidence="4">Chromate transporter</fullName>
    </recommendedName>
</protein>
<feature type="transmembrane region" description="Helical" evidence="1">
    <location>
        <begin position="105"/>
        <end position="138"/>
    </location>
</feature>
<evidence type="ECO:0000313" key="2">
    <source>
        <dbReference type="EMBL" id="MPR36114.1"/>
    </source>
</evidence>
<sequence>MEQQLPLEKELRDVFANFPAFPESLIELLVTIAPWGALIGAIFGILGFLSLVGIGSFVSVASIGMGAYGSTWKMWVSILGLGIASVIYLLAFSPLRARRKRGWDLMYYAFLLNLVINAITFSIFGLIISFLIGGWILFQVRPKYI</sequence>
<keyword evidence="1" id="KW-0812">Transmembrane</keyword>
<keyword evidence="1" id="KW-1133">Transmembrane helix</keyword>
<keyword evidence="1" id="KW-0472">Membrane</keyword>
<dbReference type="RefSeq" id="WP_152763744.1">
    <property type="nucleotide sequence ID" value="NZ_WHLY01000002.1"/>
</dbReference>
<comment type="caution">
    <text evidence="2">The sequence shown here is derived from an EMBL/GenBank/DDBJ whole genome shotgun (WGS) entry which is preliminary data.</text>
</comment>
<keyword evidence="3" id="KW-1185">Reference proteome</keyword>
<feature type="transmembrane region" description="Helical" evidence="1">
    <location>
        <begin position="74"/>
        <end position="93"/>
    </location>
</feature>
<gene>
    <name evidence="2" type="ORF">GBK04_22895</name>
</gene>
<dbReference type="Proteomes" id="UP000479293">
    <property type="component" value="Unassembled WGS sequence"/>
</dbReference>
<evidence type="ECO:0000313" key="3">
    <source>
        <dbReference type="Proteomes" id="UP000479293"/>
    </source>
</evidence>
<proteinExistence type="predicted"/>
<dbReference type="AlphaFoldDB" id="A0A7C9BK84"/>
<evidence type="ECO:0008006" key="4">
    <source>
        <dbReference type="Google" id="ProtNLM"/>
    </source>
</evidence>
<organism evidence="2 3">
    <name type="scientific">Salmonirosea aquatica</name>
    <dbReference type="NCBI Taxonomy" id="2654236"/>
    <lineage>
        <taxon>Bacteria</taxon>
        <taxon>Pseudomonadati</taxon>
        <taxon>Bacteroidota</taxon>
        <taxon>Cytophagia</taxon>
        <taxon>Cytophagales</taxon>
        <taxon>Spirosomataceae</taxon>
        <taxon>Salmonirosea</taxon>
    </lineage>
</organism>